<evidence type="ECO:0000313" key="13">
    <source>
        <dbReference type="Proteomes" id="UP000673375"/>
    </source>
</evidence>
<evidence type="ECO:0000313" key="12">
    <source>
        <dbReference type="EMBL" id="MBP1046105.1"/>
    </source>
</evidence>
<dbReference type="HAMAP" id="MF_00276">
    <property type="entry name" value="KdpC"/>
    <property type="match status" value="1"/>
</dbReference>
<evidence type="ECO:0000256" key="5">
    <source>
        <dbReference type="ARBA" id="ARBA00022741"/>
    </source>
</evidence>
<keyword evidence="9 11" id="KW-0406">Ion transport</keyword>
<evidence type="ECO:0000256" key="4">
    <source>
        <dbReference type="ARBA" id="ARBA00022692"/>
    </source>
</evidence>
<evidence type="ECO:0000256" key="8">
    <source>
        <dbReference type="ARBA" id="ARBA00022989"/>
    </source>
</evidence>
<dbReference type="PANTHER" id="PTHR30042:SF2">
    <property type="entry name" value="POTASSIUM-TRANSPORTING ATPASE KDPC SUBUNIT"/>
    <property type="match status" value="1"/>
</dbReference>
<evidence type="ECO:0000256" key="6">
    <source>
        <dbReference type="ARBA" id="ARBA00022840"/>
    </source>
</evidence>
<name>A0ABS4CJA5_9ENTE</name>
<evidence type="ECO:0000256" key="9">
    <source>
        <dbReference type="ARBA" id="ARBA00023065"/>
    </source>
</evidence>
<dbReference type="InterPro" id="IPR003820">
    <property type="entry name" value="KdpC"/>
</dbReference>
<dbReference type="RefSeq" id="WP_209556928.1">
    <property type="nucleotide sequence ID" value="NZ_JAEDXU010000003.1"/>
</dbReference>
<keyword evidence="5 11" id="KW-0547">Nucleotide-binding</keyword>
<protein>
    <recommendedName>
        <fullName evidence="11">Potassium-transporting ATPase KdpC subunit</fullName>
    </recommendedName>
    <alternativeName>
        <fullName evidence="11">ATP phosphohydrolase [potassium-transporting] C chain</fullName>
    </alternativeName>
    <alternativeName>
        <fullName evidence="11">Potassium-binding and translocating subunit C</fullName>
    </alternativeName>
    <alternativeName>
        <fullName evidence="11">Potassium-translocating ATPase C chain</fullName>
    </alternativeName>
</protein>
<keyword evidence="6 11" id="KW-0067">ATP-binding</keyword>
<reference evidence="12 13" key="1">
    <citation type="submission" date="2020-12" db="EMBL/GenBank/DDBJ databases">
        <title>Vagococcus allomyrinae sp. nov. and Enterococcus lavae sp. nov., isolated from the larvae of Allomyrina dichotoma.</title>
        <authorList>
            <person name="Lee S.D."/>
        </authorList>
    </citation>
    <scope>NUCLEOTIDE SEQUENCE [LARGE SCALE GENOMIC DNA]</scope>
    <source>
        <strain evidence="12 13">BWM-S5</strain>
    </source>
</reference>
<keyword evidence="2 11" id="KW-1003">Cell membrane</keyword>
<dbReference type="NCBIfam" id="TIGR00681">
    <property type="entry name" value="kdpC"/>
    <property type="match status" value="1"/>
</dbReference>
<keyword evidence="1 11" id="KW-0813">Transport</keyword>
<comment type="subunit">
    <text evidence="11">The system is composed of three essential subunits: KdpA, KdpB and KdpC.</text>
</comment>
<comment type="subcellular location">
    <subcellularLocation>
        <location evidence="11">Cell membrane</location>
        <topology evidence="11">Single-pass membrane protein</topology>
    </subcellularLocation>
</comment>
<comment type="caution">
    <text evidence="12">The sequence shown here is derived from an EMBL/GenBank/DDBJ whole genome shotgun (WGS) entry which is preliminary data.</text>
</comment>
<evidence type="ECO:0000256" key="2">
    <source>
        <dbReference type="ARBA" id="ARBA00022475"/>
    </source>
</evidence>
<evidence type="ECO:0000256" key="3">
    <source>
        <dbReference type="ARBA" id="ARBA00022538"/>
    </source>
</evidence>
<keyword evidence="3 11" id="KW-0633">Potassium transport</keyword>
<keyword evidence="13" id="KW-1185">Reference proteome</keyword>
<keyword evidence="8 11" id="KW-1133">Transmembrane helix</keyword>
<organism evidence="12 13">
    <name type="scientific">Enterococcus larvae</name>
    <dbReference type="NCBI Taxonomy" id="2794352"/>
    <lineage>
        <taxon>Bacteria</taxon>
        <taxon>Bacillati</taxon>
        <taxon>Bacillota</taxon>
        <taxon>Bacilli</taxon>
        <taxon>Lactobacillales</taxon>
        <taxon>Enterococcaceae</taxon>
        <taxon>Enterococcus</taxon>
    </lineage>
</organism>
<evidence type="ECO:0000256" key="7">
    <source>
        <dbReference type="ARBA" id="ARBA00022958"/>
    </source>
</evidence>
<evidence type="ECO:0000256" key="10">
    <source>
        <dbReference type="ARBA" id="ARBA00023136"/>
    </source>
</evidence>
<proteinExistence type="inferred from homology"/>
<keyword evidence="7 11" id="KW-0630">Potassium</keyword>
<dbReference type="PANTHER" id="PTHR30042">
    <property type="entry name" value="POTASSIUM-TRANSPORTING ATPASE C CHAIN"/>
    <property type="match status" value="1"/>
</dbReference>
<gene>
    <name evidence="11 12" type="primary">kdpC</name>
    <name evidence="12" type="ORF">I6N96_07405</name>
</gene>
<comment type="similarity">
    <text evidence="11">Belongs to the KdpC family.</text>
</comment>
<feature type="transmembrane region" description="Helical" evidence="11">
    <location>
        <begin position="12"/>
        <end position="35"/>
    </location>
</feature>
<keyword evidence="10 11" id="KW-0472">Membrane</keyword>
<dbReference type="Pfam" id="PF02669">
    <property type="entry name" value="KdpC"/>
    <property type="match status" value="1"/>
</dbReference>
<evidence type="ECO:0000256" key="1">
    <source>
        <dbReference type="ARBA" id="ARBA00022448"/>
    </source>
</evidence>
<dbReference type="Proteomes" id="UP000673375">
    <property type="component" value="Unassembled WGS sequence"/>
</dbReference>
<dbReference type="EMBL" id="JAEDXU010000003">
    <property type="protein sequence ID" value="MBP1046105.1"/>
    <property type="molecule type" value="Genomic_DNA"/>
</dbReference>
<dbReference type="PIRSF" id="PIRSF001296">
    <property type="entry name" value="K_ATPase_KdpC"/>
    <property type="match status" value="1"/>
</dbReference>
<accession>A0ABS4CJA5</accession>
<comment type="function">
    <text evidence="11">Part of the high-affinity ATP-driven potassium transport (or Kdp) system, which catalyzes the hydrolysis of ATP coupled with the electrogenic transport of potassium into the cytoplasm. This subunit acts as a catalytic chaperone that increases the ATP-binding affinity of the ATP-hydrolyzing subunit KdpB by the formation of a transient KdpB/KdpC/ATP ternary complex.</text>
</comment>
<keyword evidence="4 11" id="KW-0812">Transmembrane</keyword>
<evidence type="ECO:0000256" key="11">
    <source>
        <dbReference type="HAMAP-Rule" id="MF_00276"/>
    </source>
</evidence>
<sequence length="175" mass="19505">MKREILGSLRFFLLMTVICGGIYTLAVTGVAQLFFPHQANGSLMEENSKIIGSTLIGQEFTTDQYFHGRPSEVSQLSPYDPTYKELIAERTEAIRSENDSLEEVPAELVMASASGIDPHISLAGAKYQVKRIADSRNIELQRINDIIEANKEKDLLTGNEYINVLVLNTALDRLE</sequence>